<evidence type="ECO:0000259" key="2">
    <source>
        <dbReference type="Pfam" id="PF17116"/>
    </source>
</evidence>
<feature type="domain" description="Type 9 secretion system plug protein N-terminal" evidence="2">
    <location>
        <begin position="349"/>
        <end position="473"/>
    </location>
</feature>
<sequence>MCPRRGGTTRQRSGPRGAATPPRWCNTWQEPSTHSRGTRRPTRRWPATGSPRDGRTPCGARSTRSRWRPGRFRSRLQGPTRLCCDGPRTRPGRCTPKPGHRRRTTPTTFGPASPSGTRSPTVPPSFGCSRVQAPQPRRPAAWRTRGPRTPRYGLGGRSGGWTRGGTAAHCPCGRGWACRYVPVGRGPGTGHGNCSVRRGGPRRPCGRTRRRRRGDGPPGGHAGPGRSGTRNEPPSLRGGRGGQSIRGPRTGPVGLAVRSRTTPLDCWLGQANPQRRLLGVTVPLSPTTMSHAIGNMRVVSRWAFGLLVCVVAVALTMGCKSTEEAEQADSSAPASATVQPELAPPSASVRTVQLYQGDDEQSLPVTSMTGGDGLTLEFDLLAAEGRPLSVYFQHADRTWRRDLSPGQTLESFQDDRLVDYRPSRGTKVPYVHYRYRFPNDDIRFRISGNYVLRVTERGRRDSVLFEQPFFVTEGEGGLQLDAEGLPVPGQQQPSVRPRARFAPPSAIRGDPFGHAVCFVRNGRLADTRCEDRPLLVRQPKLEFELERDRAYAPATAEYKVDLSTLRSTAQIARVERTPSPIRVFLDPDYARFTEASRGPALNGQTVVRGAFSAQADPGITAEYVETTFAFVPAGEAPYRAPLVVAGSFSGMDPAQGTSMDWNAREGRYEGRVLLKQGRHQYFYSTSDPSLAEEMRRTQPRRASTYTAFVYYRDAQYNTDRLLRVGGFRP</sequence>
<feature type="compositionally biased region" description="Polar residues" evidence="1">
    <location>
        <begin position="105"/>
        <end position="120"/>
    </location>
</feature>
<dbReference type="Pfam" id="PF17116">
    <property type="entry name" value="T9SS_plug_1st"/>
    <property type="match status" value="1"/>
</dbReference>
<dbReference type="AlphaFoldDB" id="D5HA06"/>
<feature type="compositionally biased region" description="Basic residues" evidence="1">
    <location>
        <begin position="63"/>
        <end position="74"/>
    </location>
</feature>
<reference evidence="4" key="2">
    <citation type="submission" date="2010-04" db="EMBL/GenBank/DDBJ databases">
        <title>Genome sequence of Salinibacter ruber M8.</title>
        <authorList>
            <consortium name="Genoscope"/>
        </authorList>
    </citation>
    <scope>NUCLEOTIDE SEQUENCE [LARGE SCALE GENOMIC DNA]</scope>
    <source>
        <strain evidence="4">M8</strain>
    </source>
</reference>
<feature type="compositionally biased region" description="Gly residues" evidence="1">
    <location>
        <begin position="216"/>
        <end position="226"/>
    </location>
</feature>
<feature type="compositionally biased region" description="Polar residues" evidence="1">
    <location>
        <begin position="328"/>
        <end position="338"/>
    </location>
</feature>
<feature type="region of interest" description="Disordered" evidence="1">
    <location>
        <begin position="1"/>
        <end position="164"/>
    </location>
</feature>
<feature type="region of interest" description="Disordered" evidence="1">
    <location>
        <begin position="325"/>
        <end position="347"/>
    </location>
</feature>
<evidence type="ECO:0000313" key="4">
    <source>
        <dbReference type="Proteomes" id="UP000000933"/>
    </source>
</evidence>
<feature type="compositionally biased region" description="Basic residues" evidence="1">
    <location>
        <begin position="199"/>
        <end position="213"/>
    </location>
</feature>
<name>D5HA06_SALRM</name>
<accession>D5HA06</accession>
<dbReference type="InterPro" id="IPR031345">
    <property type="entry name" value="T9SS_Plug_N"/>
</dbReference>
<reference evidence="3 4" key="1">
    <citation type="journal article" date="2010" name="ISME J.">
        <title>Fine-scale evolution: genomic, phenotypic and ecological differentiation in two coexisting Salinibacter ruber strains.</title>
        <authorList>
            <person name="Pena A."/>
            <person name="Teeling H."/>
            <person name="Huerta-Cepas J."/>
            <person name="Santos F."/>
            <person name="Yarza P."/>
            <person name="Brito-Echeverria J."/>
            <person name="Lucio M."/>
            <person name="Schmitt-Kopplin P."/>
            <person name="Meseguer I."/>
            <person name="Schenowitz C."/>
            <person name="Dossat C."/>
            <person name="Barbe V."/>
            <person name="Dopazo J."/>
            <person name="Rossello-Mora R."/>
            <person name="Schuler M."/>
            <person name="Glockner F.O."/>
            <person name="Amann R."/>
            <person name="Gabaldon T."/>
            <person name="Anton J."/>
        </authorList>
    </citation>
    <scope>NUCLEOTIDE SEQUENCE [LARGE SCALE GENOMIC DNA]</scope>
    <source>
        <strain evidence="3 4">M8</strain>
    </source>
</reference>
<dbReference type="PATRIC" id="fig|761659.10.peg.2108"/>
<feature type="compositionally biased region" description="Gly residues" evidence="1">
    <location>
        <begin position="153"/>
        <end position="163"/>
    </location>
</feature>
<gene>
    <name evidence="3" type="ordered locus">SRM_01940</name>
</gene>
<feature type="region of interest" description="Disordered" evidence="1">
    <location>
        <begin position="187"/>
        <end position="256"/>
    </location>
</feature>
<evidence type="ECO:0000313" key="3">
    <source>
        <dbReference type="EMBL" id="CBH24861.1"/>
    </source>
</evidence>
<evidence type="ECO:0000256" key="1">
    <source>
        <dbReference type="SAM" id="MobiDB-lite"/>
    </source>
</evidence>
<organism evidence="3 4">
    <name type="scientific">Salinibacter ruber (strain M8)</name>
    <dbReference type="NCBI Taxonomy" id="761659"/>
    <lineage>
        <taxon>Bacteria</taxon>
        <taxon>Pseudomonadati</taxon>
        <taxon>Rhodothermota</taxon>
        <taxon>Rhodothermia</taxon>
        <taxon>Rhodothermales</taxon>
        <taxon>Salinibacteraceae</taxon>
        <taxon>Salinibacter</taxon>
    </lineage>
</organism>
<protein>
    <recommendedName>
        <fullName evidence="2">Type 9 secretion system plug protein N-terminal domain-containing protein</fullName>
    </recommendedName>
</protein>
<dbReference type="KEGG" id="srm:SRM_01940"/>
<dbReference type="Proteomes" id="UP000000933">
    <property type="component" value="Chromosome"/>
</dbReference>
<dbReference type="EMBL" id="FP565814">
    <property type="protein sequence ID" value="CBH24861.1"/>
    <property type="molecule type" value="Genomic_DNA"/>
</dbReference>
<dbReference type="HOGENOM" id="CLU_379867_0_0_10"/>
<feature type="compositionally biased region" description="Polar residues" evidence="1">
    <location>
        <begin position="26"/>
        <end position="35"/>
    </location>
</feature>
<proteinExistence type="predicted"/>